<dbReference type="PANTHER" id="PTHR46599:SF6">
    <property type="entry name" value="DUAL SPECIFICITY PHOSPHATASE 26"/>
    <property type="match status" value="1"/>
</dbReference>
<feature type="compositionally biased region" description="Acidic residues" evidence="1">
    <location>
        <begin position="1"/>
        <end position="10"/>
    </location>
</feature>
<evidence type="ECO:0000313" key="3">
    <source>
        <dbReference type="EMBL" id="KAJ8929377.1"/>
    </source>
</evidence>
<dbReference type="InterPro" id="IPR029526">
    <property type="entry name" value="PGBD"/>
</dbReference>
<evidence type="ECO:0000313" key="4">
    <source>
        <dbReference type="Proteomes" id="UP001162156"/>
    </source>
</evidence>
<keyword evidence="4" id="KW-1185">Reference proteome</keyword>
<accession>A0AAV8WSZ4</accession>
<dbReference type="Pfam" id="PF13843">
    <property type="entry name" value="DDE_Tnp_1_7"/>
    <property type="match status" value="1"/>
</dbReference>
<evidence type="ECO:0000259" key="2">
    <source>
        <dbReference type="Pfam" id="PF13843"/>
    </source>
</evidence>
<proteinExistence type="predicted"/>
<dbReference type="PANTHER" id="PTHR46599">
    <property type="entry name" value="PIGGYBAC TRANSPOSABLE ELEMENT-DERIVED PROTEIN 4"/>
    <property type="match status" value="1"/>
</dbReference>
<evidence type="ECO:0000256" key="1">
    <source>
        <dbReference type="SAM" id="MobiDB-lite"/>
    </source>
</evidence>
<dbReference type="AlphaFoldDB" id="A0AAV8WSZ4"/>
<dbReference type="EMBL" id="JANEYF010005036">
    <property type="protein sequence ID" value="KAJ8929377.1"/>
    <property type="molecule type" value="Genomic_DNA"/>
</dbReference>
<gene>
    <name evidence="3" type="ORF">NQ314_017938</name>
</gene>
<feature type="domain" description="PiggyBac transposable element-derived protein" evidence="2">
    <location>
        <begin position="139"/>
        <end position="268"/>
    </location>
</feature>
<dbReference type="Proteomes" id="UP001162156">
    <property type="component" value="Unassembled WGS sequence"/>
</dbReference>
<organism evidence="3 4">
    <name type="scientific">Rhamnusium bicolor</name>
    <dbReference type="NCBI Taxonomy" id="1586634"/>
    <lineage>
        <taxon>Eukaryota</taxon>
        <taxon>Metazoa</taxon>
        <taxon>Ecdysozoa</taxon>
        <taxon>Arthropoda</taxon>
        <taxon>Hexapoda</taxon>
        <taxon>Insecta</taxon>
        <taxon>Pterygota</taxon>
        <taxon>Neoptera</taxon>
        <taxon>Endopterygota</taxon>
        <taxon>Coleoptera</taxon>
        <taxon>Polyphaga</taxon>
        <taxon>Cucujiformia</taxon>
        <taxon>Chrysomeloidea</taxon>
        <taxon>Cerambycidae</taxon>
        <taxon>Lepturinae</taxon>
        <taxon>Rhagiini</taxon>
        <taxon>Rhamnusium</taxon>
    </lineage>
</organism>
<protein>
    <recommendedName>
        <fullName evidence="2">PiggyBac transposable element-derived protein domain-containing protein</fullName>
    </recommendedName>
</protein>
<sequence length="357" mass="41553">MDSADEEERDNVEVLDINTDSEQELSDSEKDSTVTSEFSTREPYFLGKDGSTKWKKHFPPKNVRTRSENLITHLSGGDTKKFKSPIEIWKCFIDDDILDMIVENANKIISTATFSVSNRTARLTDKMELKALLGLLYLSGRNLTIDNWFTSKELADSLLKNHKLTVVGTLRKNKRQLLREFVQGKRPVSLSMFGFQESCTLVSYIPKRKKNVQLLSTLHHDDSIDLQTRKPEIFMMYNSTKVGVDVVDKLFATYNTVRSTRRWPMMVISYKELALSLLDDHLQRRSTNEHSPELIRLRIKELLNLPNEDYPQQRNNLSGRCYYGSSKKKKIENKIFLPEMWQIYVFRTLLDDVPRLQ</sequence>
<reference evidence="3" key="1">
    <citation type="journal article" date="2023" name="Insect Mol. Biol.">
        <title>Genome sequencing provides insights into the evolution of gene families encoding plant cell wall-degrading enzymes in longhorned beetles.</title>
        <authorList>
            <person name="Shin N.R."/>
            <person name="Okamura Y."/>
            <person name="Kirsch R."/>
            <person name="Pauchet Y."/>
        </authorList>
    </citation>
    <scope>NUCLEOTIDE SEQUENCE</scope>
    <source>
        <strain evidence="3">RBIC_L_NR</strain>
    </source>
</reference>
<comment type="caution">
    <text evidence="3">The sequence shown here is derived from an EMBL/GenBank/DDBJ whole genome shotgun (WGS) entry which is preliminary data.</text>
</comment>
<name>A0AAV8WSZ4_9CUCU</name>
<feature type="region of interest" description="Disordered" evidence="1">
    <location>
        <begin position="1"/>
        <end position="38"/>
    </location>
</feature>